<protein>
    <submittedName>
        <fullName evidence="1">Uncharacterized protein</fullName>
    </submittedName>
</protein>
<reference evidence="1" key="1">
    <citation type="journal article" date="2021" name="Proc. Natl. Acad. Sci. U.S.A.">
        <title>A Catalog of Tens of Thousands of Viruses from Human Metagenomes Reveals Hidden Associations with Chronic Diseases.</title>
        <authorList>
            <person name="Tisza M.J."/>
            <person name="Buck C.B."/>
        </authorList>
    </citation>
    <scope>NUCLEOTIDE SEQUENCE</scope>
    <source>
        <strain evidence="1">Ct2773</strain>
    </source>
</reference>
<sequence length="56" mass="6316">MHPSMIPETQDVAASRLSHTTYKGKPLGFPLFCCENQAIFTHRDDLNALERILTSL</sequence>
<name>A0A8S5QT04_9CAUD</name>
<dbReference type="EMBL" id="BK015717">
    <property type="protein sequence ID" value="DAE21788.1"/>
    <property type="molecule type" value="Genomic_DNA"/>
</dbReference>
<accession>A0A8S5QT04</accession>
<evidence type="ECO:0000313" key="1">
    <source>
        <dbReference type="EMBL" id="DAE21788.1"/>
    </source>
</evidence>
<organism evidence="1">
    <name type="scientific">Siphoviridae sp. ct2773</name>
    <dbReference type="NCBI Taxonomy" id="2826275"/>
    <lineage>
        <taxon>Viruses</taxon>
        <taxon>Duplodnaviria</taxon>
        <taxon>Heunggongvirae</taxon>
        <taxon>Uroviricota</taxon>
        <taxon>Caudoviricetes</taxon>
    </lineage>
</organism>
<proteinExistence type="predicted"/>